<proteinExistence type="predicted"/>
<evidence type="ECO:0000256" key="2">
    <source>
        <dbReference type="SAM" id="MobiDB-lite"/>
    </source>
</evidence>
<dbReference type="Proteomes" id="UP000694551">
    <property type="component" value="Unplaced"/>
</dbReference>
<reference evidence="3" key="2">
    <citation type="submission" date="2025-09" db="UniProtKB">
        <authorList>
            <consortium name="Ensembl"/>
        </authorList>
    </citation>
    <scope>IDENTIFICATION</scope>
</reference>
<dbReference type="Pfam" id="PF10211">
    <property type="entry name" value="Ax_dynein_light"/>
    <property type="match status" value="1"/>
</dbReference>
<dbReference type="InterPro" id="IPR052845">
    <property type="entry name" value="Axonemal_dynein_LC_domain"/>
</dbReference>
<feature type="region of interest" description="Disordered" evidence="2">
    <location>
        <begin position="243"/>
        <end position="264"/>
    </location>
</feature>
<keyword evidence="1" id="KW-0175">Coiled coil</keyword>
<dbReference type="Ensembl" id="ENSSOCT00000002481.1">
    <property type="protein sequence ID" value="ENSSOCP00000002426.1"/>
    <property type="gene ID" value="ENSSOCG00000001888.1"/>
</dbReference>
<evidence type="ECO:0000313" key="3">
    <source>
        <dbReference type="Ensembl" id="ENSSOCP00000002426.1"/>
    </source>
</evidence>
<name>A0A8D0KR20_STROC</name>
<evidence type="ECO:0000256" key="1">
    <source>
        <dbReference type="ARBA" id="ARBA00023054"/>
    </source>
</evidence>
<dbReference type="PANTHER" id="PTHR23052:SF1">
    <property type="entry name" value="AXONEMAL DYNEIN LIGHT CHAIN DOMAIN-CONTAINING PROTEIN 1"/>
    <property type="match status" value="1"/>
</dbReference>
<reference evidence="3" key="1">
    <citation type="submission" date="2025-08" db="UniProtKB">
        <authorList>
            <consortium name="Ensembl"/>
        </authorList>
    </citation>
    <scope>IDENTIFICATION</scope>
</reference>
<protein>
    <submittedName>
        <fullName evidence="3">Uncharacterized protein</fullName>
    </submittedName>
</protein>
<keyword evidence="4" id="KW-1185">Reference proteome</keyword>
<dbReference type="InterPro" id="IPR019347">
    <property type="entry name" value="Axonemal_dynein_light_chain"/>
</dbReference>
<dbReference type="PANTHER" id="PTHR23052">
    <property type="entry name" value="AXONEMAL DYNEIN LIGHT CHAIN DOMAIN-CONTAINING PROTEIN 1"/>
    <property type="match status" value="1"/>
</dbReference>
<organism evidence="3 4">
    <name type="scientific">Strix occidentalis caurina</name>
    <name type="common">northern spotted owl</name>
    <dbReference type="NCBI Taxonomy" id="311401"/>
    <lineage>
        <taxon>Eukaryota</taxon>
        <taxon>Metazoa</taxon>
        <taxon>Chordata</taxon>
        <taxon>Craniata</taxon>
        <taxon>Vertebrata</taxon>
        <taxon>Euteleostomi</taxon>
        <taxon>Archelosauria</taxon>
        <taxon>Archosauria</taxon>
        <taxon>Dinosauria</taxon>
        <taxon>Saurischia</taxon>
        <taxon>Theropoda</taxon>
        <taxon>Coelurosauria</taxon>
        <taxon>Aves</taxon>
        <taxon>Neognathae</taxon>
        <taxon>Neoaves</taxon>
        <taxon>Telluraves</taxon>
        <taxon>Strigiformes</taxon>
        <taxon>Strigidae</taxon>
        <taxon>Strix</taxon>
    </lineage>
</organism>
<evidence type="ECO:0000313" key="4">
    <source>
        <dbReference type="Proteomes" id="UP000694551"/>
    </source>
</evidence>
<dbReference type="AlphaFoldDB" id="A0A8D0KR20"/>
<sequence>RQPSGRLEVIQLMLIRVTGPSQVDNSLVEQNIYNVVFHELIWQVSVDCVERGQLLSKLRSSLEGVFRWCKRDLCFQVNTLFYSFYCRQRYVSLLERIPEQMKTLCKQMMAQRLVSRHITEELLYFKETVEQLARSESCLMLRNYLYALSLVQYQQLYELQRRRLEEQVLLLARERGVCSSAAYDLALKDTGDLADLQEETEQFRERLGRIGAEIERSEESSWGKLQIVCSSLNKQLQYFHSNAKRRPRAVQRGSAPRADGKLRNTASLQEHWTELGQTVLSRHQDSAGALPPQHAALAEINQRARELHQQYNTRISGNNEREKRRNGAIIGWTPAWQKVNSRLSEALIVSCDLNKGLGSTAQTYDPKLLQPVNSRKRDSSLF</sequence>
<accession>A0A8D0KR20</accession>
<dbReference type="GO" id="GO:0005737">
    <property type="term" value="C:cytoplasm"/>
    <property type="evidence" value="ECO:0007669"/>
    <property type="project" value="UniProtKB-ARBA"/>
</dbReference>